<keyword evidence="1" id="KW-0812">Transmembrane</keyword>
<evidence type="ECO:0000256" key="1">
    <source>
        <dbReference type="SAM" id="Phobius"/>
    </source>
</evidence>
<evidence type="ECO:0008006" key="4">
    <source>
        <dbReference type="Google" id="ProtNLM"/>
    </source>
</evidence>
<evidence type="ECO:0000313" key="2">
    <source>
        <dbReference type="EMBL" id="KAK9122973.1"/>
    </source>
</evidence>
<keyword evidence="1" id="KW-0472">Membrane</keyword>
<dbReference type="Proteomes" id="UP001417504">
    <property type="component" value="Unassembled WGS sequence"/>
</dbReference>
<keyword evidence="1" id="KW-1133">Transmembrane helix</keyword>
<reference evidence="2 3" key="1">
    <citation type="submission" date="2024-01" db="EMBL/GenBank/DDBJ databases">
        <title>Genome assemblies of Stephania.</title>
        <authorList>
            <person name="Yang L."/>
        </authorList>
    </citation>
    <scope>NUCLEOTIDE SEQUENCE [LARGE SCALE GENOMIC DNA]</scope>
    <source>
        <strain evidence="2">QJT</strain>
        <tissue evidence="2">Leaf</tissue>
    </source>
</reference>
<dbReference type="PANTHER" id="PTHR33564">
    <property type="entry name" value="TRANSMEMBRANE PROTEIN"/>
    <property type="match status" value="1"/>
</dbReference>
<name>A0AAP0IY12_9MAGN</name>
<evidence type="ECO:0000313" key="3">
    <source>
        <dbReference type="Proteomes" id="UP001417504"/>
    </source>
</evidence>
<dbReference type="PANTHER" id="PTHR33564:SF8">
    <property type="entry name" value="TRANSMEMBRANE PROTEIN"/>
    <property type="match status" value="1"/>
</dbReference>
<comment type="caution">
    <text evidence="2">The sequence shown here is derived from an EMBL/GenBank/DDBJ whole genome shotgun (WGS) entry which is preliminary data.</text>
</comment>
<sequence length="102" mass="10869">MESSTGLGFMAVVAVSGSVAFMALQIHKHLVAEFMKKVESELGGRSTSPCHQLGKKKVRFAEDVVEPKSNNKEYRKRGCNGGGNMSVCVNNRVRAAAINGGA</sequence>
<proteinExistence type="predicted"/>
<protein>
    <recommendedName>
        <fullName evidence="4">Transmembrane protein</fullName>
    </recommendedName>
</protein>
<gene>
    <name evidence="2" type="ORF">Sjap_012575</name>
</gene>
<organism evidence="2 3">
    <name type="scientific">Stephania japonica</name>
    <dbReference type="NCBI Taxonomy" id="461633"/>
    <lineage>
        <taxon>Eukaryota</taxon>
        <taxon>Viridiplantae</taxon>
        <taxon>Streptophyta</taxon>
        <taxon>Embryophyta</taxon>
        <taxon>Tracheophyta</taxon>
        <taxon>Spermatophyta</taxon>
        <taxon>Magnoliopsida</taxon>
        <taxon>Ranunculales</taxon>
        <taxon>Menispermaceae</taxon>
        <taxon>Menispermoideae</taxon>
        <taxon>Cissampelideae</taxon>
        <taxon>Stephania</taxon>
    </lineage>
</organism>
<accession>A0AAP0IY12</accession>
<dbReference type="EMBL" id="JBBNAE010000005">
    <property type="protein sequence ID" value="KAK9122973.1"/>
    <property type="molecule type" value="Genomic_DNA"/>
</dbReference>
<dbReference type="AlphaFoldDB" id="A0AAP0IY12"/>
<feature type="transmembrane region" description="Helical" evidence="1">
    <location>
        <begin position="6"/>
        <end position="26"/>
    </location>
</feature>
<keyword evidence="3" id="KW-1185">Reference proteome</keyword>